<dbReference type="SUPFAM" id="SSF53474">
    <property type="entry name" value="alpha/beta-Hydrolases"/>
    <property type="match status" value="2"/>
</dbReference>
<reference evidence="2" key="1">
    <citation type="submission" date="2021-02" db="EMBL/GenBank/DDBJ databases">
        <authorList>
            <person name="Nieuwenhuis M."/>
            <person name="Van De Peppel L.J.J."/>
        </authorList>
    </citation>
    <scope>NUCLEOTIDE SEQUENCE</scope>
    <source>
        <strain evidence="2">D49</strain>
    </source>
</reference>
<dbReference type="AlphaFoldDB" id="A0A9P7GK47"/>
<dbReference type="InterPro" id="IPR029058">
    <property type="entry name" value="AB_hydrolase_fold"/>
</dbReference>
<dbReference type="EMBL" id="JABCKI010000227">
    <property type="protein sequence ID" value="KAG5651548.1"/>
    <property type="molecule type" value="Genomic_DNA"/>
</dbReference>
<name>A0A9P7GK47_9AGAR</name>
<dbReference type="OrthoDB" id="408373at2759"/>
<evidence type="ECO:0000259" key="1">
    <source>
        <dbReference type="Pfam" id="PF00561"/>
    </source>
</evidence>
<organism evidence="2 3">
    <name type="scientific">Sphagnurus paluster</name>
    <dbReference type="NCBI Taxonomy" id="117069"/>
    <lineage>
        <taxon>Eukaryota</taxon>
        <taxon>Fungi</taxon>
        <taxon>Dikarya</taxon>
        <taxon>Basidiomycota</taxon>
        <taxon>Agaricomycotina</taxon>
        <taxon>Agaricomycetes</taxon>
        <taxon>Agaricomycetidae</taxon>
        <taxon>Agaricales</taxon>
        <taxon>Tricholomatineae</taxon>
        <taxon>Lyophyllaceae</taxon>
        <taxon>Sphagnurus</taxon>
    </lineage>
</organism>
<reference evidence="2" key="2">
    <citation type="submission" date="2021-10" db="EMBL/GenBank/DDBJ databases">
        <title>Phylogenomics reveals ancestral predisposition of the termite-cultivated fungus Termitomyces towards a domesticated lifestyle.</title>
        <authorList>
            <person name="Auxier B."/>
            <person name="Grum-Grzhimaylo A."/>
            <person name="Cardenas M.E."/>
            <person name="Lodge J.D."/>
            <person name="Laessoe T."/>
            <person name="Pedersen O."/>
            <person name="Smith M.E."/>
            <person name="Kuyper T.W."/>
            <person name="Franco-Molano E.A."/>
            <person name="Baroni T.J."/>
            <person name="Aanen D.K."/>
        </authorList>
    </citation>
    <scope>NUCLEOTIDE SEQUENCE</scope>
    <source>
        <strain evidence="2">D49</strain>
    </source>
</reference>
<dbReference type="Pfam" id="PF00561">
    <property type="entry name" value="Abhydrolase_1"/>
    <property type="match status" value="1"/>
</dbReference>
<dbReference type="Proteomes" id="UP000717328">
    <property type="component" value="Unassembled WGS sequence"/>
</dbReference>
<accession>A0A9P7GK47</accession>
<dbReference type="Gene3D" id="3.40.50.1820">
    <property type="entry name" value="alpha/beta hydrolase"/>
    <property type="match status" value="1"/>
</dbReference>
<sequence>MRIPPEALTSDSRILLSVDETEIYAEAIGDSAKPAIVFIHGILLSSVVFDDIFNDLSWCSELYLIRYDIRGHGRSGKPDNEDAWDSQRFAQDFDTVVQAFGLKKPFVAGWCVYPNVSELQSHPSVSIQQEHRRYRKSASRPSPKGLTEILASCIADILAFQPTSYLSGIIYIAPLPHMGDIMNQVLSSVCFDCLPSFAQNEDVDAYQEAANSFIVLCSSSMSHSMRLACLGSFLIQPRFIATNVLAREQNEEGWSKAGAAGLPSLLLLGKDDNIVVNNEILGVMEGWKDLKVVEMRGDHMVWLGDLLAFRRAVLAWVGTAAARQSE</sequence>
<evidence type="ECO:0000313" key="2">
    <source>
        <dbReference type="EMBL" id="KAG5651548.1"/>
    </source>
</evidence>
<keyword evidence="3" id="KW-1185">Reference proteome</keyword>
<dbReference type="InterPro" id="IPR000073">
    <property type="entry name" value="AB_hydrolase_1"/>
</dbReference>
<proteinExistence type="predicted"/>
<comment type="caution">
    <text evidence="2">The sequence shown here is derived from an EMBL/GenBank/DDBJ whole genome shotgun (WGS) entry which is preliminary data.</text>
</comment>
<protein>
    <recommendedName>
        <fullName evidence="1">AB hydrolase-1 domain-containing protein</fullName>
    </recommendedName>
</protein>
<gene>
    <name evidence="2" type="ORF">H0H81_008258</name>
</gene>
<evidence type="ECO:0000313" key="3">
    <source>
        <dbReference type="Proteomes" id="UP000717328"/>
    </source>
</evidence>
<feature type="domain" description="AB hydrolase-1" evidence="1">
    <location>
        <begin position="34"/>
        <end position="111"/>
    </location>
</feature>